<dbReference type="AlphaFoldDB" id="A0AAN9A6J9"/>
<dbReference type="Proteomes" id="UP001381693">
    <property type="component" value="Unassembled WGS sequence"/>
</dbReference>
<evidence type="ECO:0000313" key="2">
    <source>
        <dbReference type="EMBL" id="KAK7074170.1"/>
    </source>
</evidence>
<reference evidence="2 3" key="1">
    <citation type="submission" date="2023-11" db="EMBL/GenBank/DDBJ databases">
        <title>Halocaridina rubra genome assembly.</title>
        <authorList>
            <person name="Smith C."/>
        </authorList>
    </citation>
    <scope>NUCLEOTIDE SEQUENCE [LARGE SCALE GENOMIC DNA]</scope>
    <source>
        <strain evidence="2">EP-1</strain>
        <tissue evidence="2">Whole</tissue>
    </source>
</reference>
<gene>
    <name evidence="2" type="ORF">SK128_018316</name>
</gene>
<sequence length="65" mass="7056">MSRVTTVGTLGSELLAFSNVDALQDNFDPFGPARKKRKVSGKANKGKTKGKGKTKSKKAFKKKSR</sequence>
<protein>
    <submittedName>
        <fullName evidence="2">Uncharacterized protein</fullName>
    </submittedName>
</protein>
<proteinExistence type="predicted"/>
<feature type="region of interest" description="Disordered" evidence="1">
    <location>
        <begin position="27"/>
        <end position="65"/>
    </location>
</feature>
<comment type="caution">
    <text evidence="2">The sequence shown here is derived from an EMBL/GenBank/DDBJ whole genome shotgun (WGS) entry which is preliminary data.</text>
</comment>
<keyword evidence="3" id="KW-1185">Reference proteome</keyword>
<evidence type="ECO:0000256" key="1">
    <source>
        <dbReference type="SAM" id="MobiDB-lite"/>
    </source>
</evidence>
<evidence type="ECO:0000313" key="3">
    <source>
        <dbReference type="Proteomes" id="UP001381693"/>
    </source>
</evidence>
<dbReference type="EMBL" id="JAXCGZ010011753">
    <property type="protein sequence ID" value="KAK7074170.1"/>
    <property type="molecule type" value="Genomic_DNA"/>
</dbReference>
<accession>A0AAN9A6J9</accession>
<name>A0AAN9A6J9_HALRR</name>
<feature type="compositionally biased region" description="Basic residues" evidence="1">
    <location>
        <begin position="33"/>
        <end position="65"/>
    </location>
</feature>
<organism evidence="2 3">
    <name type="scientific">Halocaridina rubra</name>
    <name type="common">Hawaiian red shrimp</name>
    <dbReference type="NCBI Taxonomy" id="373956"/>
    <lineage>
        <taxon>Eukaryota</taxon>
        <taxon>Metazoa</taxon>
        <taxon>Ecdysozoa</taxon>
        <taxon>Arthropoda</taxon>
        <taxon>Crustacea</taxon>
        <taxon>Multicrustacea</taxon>
        <taxon>Malacostraca</taxon>
        <taxon>Eumalacostraca</taxon>
        <taxon>Eucarida</taxon>
        <taxon>Decapoda</taxon>
        <taxon>Pleocyemata</taxon>
        <taxon>Caridea</taxon>
        <taxon>Atyoidea</taxon>
        <taxon>Atyidae</taxon>
        <taxon>Halocaridina</taxon>
    </lineage>
</organism>